<dbReference type="Pfam" id="PF01497">
    <property type="entry name" value="Peripla_BP_2"/>
    <property type="match status" value="1"/>
</dbReference>
<keyword evidence="5 6" id="KW-0732">Signal</keyword>
<evidence type="ECO:0000256" key="6">
    <source>
        <dbReference type="SAM" id="SignalP"/>
    </source>
</evidence>
<feature type="signal peptide" evidence="6">
    <location>
        <begin position="1"/>
        <end position="27"/>
    </location>
</feature>
<name>A0AAE3MZK2_9HYPH</name>
<comment type="similarity">
    <text evidence="2">Belongs to the bacterial solute-binding protein 8 family.</text>
</comment>
<dbReference type="EMBL" id="JANFPI010000003">
    <property type="protein sequence ID" value="MCX8997371.1"/>
    <property type="molecule type" value="Genomic_DNA"/>
</dbReference>
<accession>A0AAE3MZK2</accession>
<dbReference type="GO" id="GO:0030288">
    <property type="term" value="C:outer membrane-bounded periplasmic space"/>
    <property type="evidence" value="ECO:0007669"/>
    <property type="project" value="TreeGrafter"/>
</dbReference>
<dbReference type="InterPro" id="IPR051313">
    <property type="entry name" value="Bact_iron-sidero_bind"/>
</dbReference>
<dbReference type="Proteomes" id="UP001208771">
    <property type="component" value="Unassembled WGS sequence"/>
</dbReference>
<reference evidence="8" key="1">
    <citation type="submission" date="2022-07" db="EMBL/GenBank/DDBJ databases">
        <title>Ectorhizobium quercum gen.nov., sp. nov.</title>
        <authorList>
            <person name="Ma T."/>
            <person name="Li Y."/>
        </authorList>
    </citation>
    <scope>NUCLEOTIDE SEQUENCE</scope>
    <source>
        <strain evidence="8">BDR2-2</strain>
    </source>
</reference>
<dbReference type="PANTHER" id="PTHR30532">
    <property type="entry name" value="IRON III DICITRATE-BINDING PERIPLASMIC PROTEIN"/>
    <property type="match status" value="1"/>
</dbReference>
<evidence type="ECO:0000256" key="2">
    <source>
        <dbReference type="ARBA" id="ARBA00008814"/>
    </source>
</evidence>
<evidence type="ECO:0000259" key="7">
    <source>
        <dbReference type="PROSITE" id="PS50983"/>
    </source>
</evidence>
<gene>
    <name evidence="8" type="primary">fepB</name>
    <name evidence="8" type="ORF">NOF55_09655</name>
</gene>
<comment type="subcellular location">
    <subcellularLocation>
        <location evidence="1">Cell envelope</location>
    </subcellularLocation>
</comment>
<dbReference type="GO" id="GO:1901678">
    <property type="term" value="P:iron coordination entity transport"/>
    <property type="evidence" value="ECO:0007669"/>
    <property type="project" value="UniProtKB-ARBA"/>
</dbReference>
<keyword evidence="3" id="KW-0813">Transport</keyword>
<dbReference type="PANTHER" id="PTHR30532:SF24">
    <property type="entry name" value="FERRIC ENTEROBACTIN-BINDING PERIPLASMIC PROTEIN FEPB"/>
    <property type="match status" value="1"/>
</dbReference>
<dbReference type="Gene3D" id="3.40.50.1980">
    <property type="entry name" value="Nitrogenase molybdenum iron protein domain"/>
    <property type="match status" value="2"/>
</dbReference>
<dbReference type="RefSeq" id="WP_306411162.1">
    <property type="nucleotide sequence ID" value="NZ_JANFPI010000003.1"/>
</dbReference>
<evidence type="ECO:0000256" key="5">
    <source>
        <dbReference type="ARBA" id="ARBA00022729"/>
    </source>
</evidence>
<evidence type="ECO:0000256" key="3">
    <source>
        <dbReference type="ARBA" id="ARBA00022448"/>
    </source>
</evidence>
<evidence type="ECO:0000256" key="4">
    <source>
        <dbReference type="ARBA" id="ARBA00022496"/>
    </source>
</evidence>
<feature type="domain" description="Fe/B12 periplasmic-binding" evidence="7">
    <location>
        <begin position="53"/>
        <end position="316"/>
    </location>
</feature>
<feature type="chain" id="PRO_5042259580" evidence="6">
    <location>
        <begin position="28"/>
        <end position="316"/>
    </location>
</feature>
<comment type="caution">
    <text evidence="8">The sequence shown here is derived from an EMBL/GenBank/DDBJ whole genome shotgun (WGS) entry which is preliminary data.</text>
</comment>
<keyword evidence="4" id="KW-0406">Ion transport</keyword>
<evidence type="ECO:0000313" key="9">
    <source>
        <dbReference type="Proteomes" id="UP001208771"/>
    </source>
</evidence>
<evidence type="ECO:0000256" key="1">
    <source>
        <dbReference type="ARBA" id="ARBA00004196"/>
    </source>
</evidence>
<proteinExistence type="inferred from homology"/>
<sequence length="316" mass="33283">MRVAQLRRFGALIIAAMVLAIPAWSGAAAEDGWPRTFVNVDGSTTEIPKKPERILSTSVAITGPLLAIDAPVIASASAGNGTFFAQWAEVATQHGVENVWPAGTVDLEAVYAVRPDLIVVAASGAGSATDQIDAFRQVAPTILVSDGNETWQELATQLGKASGLEEQASAAIADFDAYVADAREKITVPEGTANIISFHGPGRPNQIARAGGAHASLLTALGFTMEDPDPAWHTQANNRGDFVWAPYENLVDLTSQTTFLLQVDDSKAAAFLDDPVLANVPSVRTGQVYGLGVNSFRIDPFSGREIVDGIVAKFGK</sequence>
<dbReference type="PROSITE" id="PS50983">
    <property type="entry name" value="FE_B12_PBP"/>
    <property type="match status" value="1"/>
</dbReference>
<protein>
    <submittedName>
        <fullName evidence="8">Fe2+-enterobactin ABC transporter substrate-binding protein</fullName>
    </submittedName>
</protein>
<evidence type="ECO:0000313" key="8">
    <source>
        <dbReference type="EMBL" id="MCX8997371.1"/>
    </source>
</evidence>
<keyword evidence="4" id="KW-0410">Iron transport</keyword>
<keyword evidence="4" id="KW-0408">Iron</keyword>
<organism evidence="8 9">
    <name type="scientific">Ectorhizobium quercum</name>
    <dbReference type="NCBI Taxonomy" id="2965071"/>
    <lineage>
        <taxon>Bacteria</taxon>
        <taxon>Pseudomonadati</taxon>
        <taxon>Pseudomonadota</taxon>
        <taxon>Alphaproteobacteria</taxon>
        <taxon>Hyphomicrobiales</taxon>
        <taxon>Rhizobiaceae</taxon>
        <taxon>Ectorhizobium</taxon>
    </lineage>
</organism>
<keyword evidence="9" id="KW-1185">Reference proteome</keyword>
<dbReference type="InterPro" id="IPR002491">
    <property type="entry name" value="ABC_transptr_periplasmic_BD"/>
</dbReference>
<dbReference type="NCBIfam" id="NF008200">
    <property type="entry name" value="PRK10957.1"/>
    <property type="match status" value="1"/>
</dbReference>
<dbReference type="SUPFAM" id="SSF53807">
    <property type="entry name" value="Helical backbone' metal receptor"/>
    <property type="match status" value="1"/>
</dbReference>
<dbReference type="AlphaFoldDB" id="A0AAE3MZK2"/>